<accession>A0A235B4T6</accession>
<comment type="subcellular location">
    <subcellularLocation>
        <location evidence="1">Cell membrane</location>
        <topology evidence="1">Multi-pass membrane protein</topology>
    </subcellularLocation>
</comment>
<protein>
    <submittedName>
        <fullName evidence="7">Lysine transporter LysE</fullName>
    </submittedName>
</protein>
<dbReference type="AlphaFoldDB" id="A0A235B4T6"/>
<evidence type="ECO:0000256" key="2">
    <source>
        <dbReference type="ARBA" id="ARBA00022475"/>
    </source>
</evidence>
<feature type="transmembrane region" description="Helical" evidence="6">
    <location>
        <begin position="6"/>
        <end position="27"/>
    </location>
</feature>
<evidence type="ECO:0000313" key="7">
    <source>
        <dbReference type="EMBL" id="OYD07320.1"/>
    </source>
</evidence>
<evidence type="ECO:0000256" key="5">
    <source>
        <dbReference type="ARBA" id="ARBA00023136"/>
    </source>
</evidence>
<name>A0A235B4T6_9BACL</name>
<dbReference type="RefSeq" id="WP_094264556.1">
    <property type="nucleotide sequence ID" value="NZ_NOWF01000006.1"/>
</dbReference>
<feature type="transmembrane region" description="Helical" evidence="6">
    <location>
        <begin position="179"/>
        <end position="200"/>
    </location>
</feature>
<comment type="caution">
    <text evidence="7">The sequence shown here is derived from an EMBL/GenBank/DDBJ whole genome shotgun (WGS) entry which is preliminary data.</text>
</comment>
<keyword evidence="8" id="KW-1185">Reference proteome</keyword>
<feature type="transmembrane region" description="Helical" evidence="6">
    <location>
        <begin position="112"/>
        <end position="134"/>
    </location>
</feature>
<dbReference type="PANTHER" id="PTHR30086:SF20">
    <property type="entry name" value="ARGININE EXPORTER PROTEIN ARGO-RELATED"/>
    <property type="match status" value="1"/>
</dbReference>
<evidence type="ECO:0000256" key="1">
    <source>
        <dbReference type="ARBA" id="ARBA00004651"/>
    </source>
</evidence>
<keyword evidence="2" id="KW-1003">Cell membrane</keyword>
<dbReference type="EMBL" id="NOWF01000006">
    <property type="protein sequence ID" value="OYD07320.1"/>
    <property type="molecule type" value="Genomic_DNA"/>
</dbReference>
<evidence type="ECO:0000256" key="4">
    <source>
        <dbReference type="ARBA" id="ARBA00022989"/>
    </source>
</evidence>
<dbReference type="GO" id="GO:0005886">
    <property type="term" value="C:plasma membrane"/>
    <property type="evidence" value="ECO:0007669"/>
    <property type="project" value="UniProtKB-SubCell"/>
</dbReference>
<organism evidence="7 8">
    <name type="scientific">Paludifilum halophilum</name>
    <dbReference type="NCBI Taxonomy" id="1642702"/>
    <lineage>
        <taxon>Bacteria</taxon>
        <taxon>Bacillati</taxon>
        <taxon>Bacillota</taxon>
        <taxon>Bacilli</taxon>
        <taxon>Bacillales</taxon>
        <taxon>Thermoactinomycetaceae</taxon>
        <taxon>Paludifilum</taxon>
    </lineage>
</organism>
<gene>
    <name evidence="7" type="ORF">CHM34_10410</name>
</gene>
<feature type="transmembrane region" description="Helical" evidence="6">
    <location>
        <begin position="74"/>
        <end position="91"/>
    </location>
</feature>
<evidence type="ECO:0000313" key="8">
    <source>
        <dbReference type="Proteomes" id="UP000215459"/>
    </source>
</evidence>
<evidence type="ECO:0000256" key="3">
    <source>
        <dbReference type="ARBA" id="ARBA00022692"/>
    </source>
</evidence>
<keyword evidence="5 6" id="KW-0472">Membrane</keyword>
<evidence type="ECO:0000256" key="6">
    <source>
        <dbReference type="SAM" id="Phobius"/>
    </source>
</evidence>
<feature type="transmembrane region" description="Helical" evidence="6">
    <location>
        <begin position="39"/>
        <end position="68"/>
    </location>
</feature>
<dbReference type="Proteomes" id="UP000215459">
    <property type="component" value="Unassembled WGS sequence"/>
</dbReference>
<keyword evidence="3 6" id="KW-0812">Transmembrane</keyword>
<dbReference type="InterPro" id="IPR001123">
    <property type="entry name" value="LeuE-type"/>
</dbReference>
<dbReference type="Pfam" id="PF01810">
    <property type="entry name" value="LysE"/>
    <property type="match status" value="1"/>
</dbReference>
<dbReference type="OrthoDB" id="5638726at2"/>
<sequence length="204" mass="22122">MIQAFIHGFLLAFGLVMPLGIQNVFVFNQGAAHKNWLRAIPAIATASVCDGALILLAVTGVSLIVLQFAWLKTLLYGFGFFFLIFIGYSLWKSAAETSSPEKEAGFSPRRQILFAASASLLNPHAILDTIGVIGTSSLGYEGREKWVFTAACILVSCIWFILLAAAGRLTGSLDRSGHLLTRLNQASALLIWGIALYMGWQLVN</sequence>
<dbReference type="PANTHER" id="PTHR30086">
    <property type="entry name" value="ARGININE EXPORTER PROTEIN ARGO"/>
    <property type="match status" value="1"/>
</dbReference>
<proteinExistence type="predicted"/>
<dbReference type="GO" id="GO:0015171">
    <property type="term" value="F:amino acid transmembrane transporter activity"/>
    <property type="evidence" value="ECO:0007669"/>
    <property type="project" value="TreeGrafter"/>
</dbReference>
<feature type="transmembrane region" description="Helical" evidence="6">
    <location>
        <begin position="146"/>
        <end position="167"/>
    </location>
</feature>
<keyword evidence="4 6" id="KW-1133">Transmembrane helix</keyword>
<reference evidence="7 8" key="1">
    <citation type="submission" date="2017-07" db="EMBL/GenBank/DDBJ databases">
        <title>The genome sequence of Paludifilum halophilum highlights mechanisms for microbial adaptation to high salt environemnts.</title>
        <authorList>
            <person name="Belbahri L."/>
        </authorList>
    </citation>
    <scope>NUCLEOTIDE SEQUENCE [LARGE SCALE GENOMIC DNA]</scope>
    <source>
        <strain evidence="7 8">DSM 102817</strain>
    </source>
</reference>